<dbReference type="PANTHER" id="PTHR24567:SF68">
    <property type="entry name" value="DNA-BINDING TRANSCRIPTIONAL DUAL REGULATOR CRP"/>
    <property type="match status" value="1"/>
</dbReference>
<keyword evidence="7" id="KW-1185">Reference proteome</keyword>
<dbReference type="GO" id="GO:0003677">
    <property type="term" value="F:DNA binding"/>
    <property type="evidence" value="ECO:0007669"/>
    <property type="project" value="UniProtKB-KW"/>
</dbReference>
<dbReference type="CDD" id="cd00038">
    <property type="entry name" value="CAP_ED"/>
    <property type="match status" value="1"/>
</dbReference>
<dbReference type="AlphaFoldDB" id="A0A543ARX5"/>
<dbReference type="EMBL" id="VFOW01000001">
    <property type="protein sequence ID" value="TQL75328.1"/>
    <property type="molecule type" value="Genomic_DNA"/>
</dbReference>
<dbReference type="GO" id="GO:0003700">
    <property type="term" value="F:DNA-binding transcription factor activity"/>
    <property type="evidence" value="ECO:0007669"/>
    <property type="project" value="TreeGrafter"/>
</dbReference>
<evidence type="ECO:0000256" key="3">
    <source>
        <dbReference type="ARBA" id="ARBA00023163"/>
    </source>
</evidence>
<dbReference type="Proteomes" id="UP000317043">
    <property type="component" value="Unassembled WGS sequence"/>
</dbReference>
<dbReference type="PROSITE" id="PS50042">
    <property type="entry name" value="CNMP_BINDING_3"/>
    <property type="match status" value="1"/>
</dbReference>
<dbReference type="InParanoid" id="A0A543ARX5"/>
<dbReference type="PROSITE" id="PS51063">
    <property type="entry name" value="HTH_CRP_2"/>
    <property type="match status" value="1"/>
</dbReference>
<evidence type="ECO:0000259" key="4">
    <source>
        <dbReference type="PROSITE" id="PS50042"/>
    </source>
</evidence>
<dbReference type="InterPro" id="IPR014710">
    <property type="entry name" value="RmlC-like_jellyroll"/>
</dbReference>
<dbReference type="SUPFAM" id="SSF46785">
    <property type="entry name" value="Winged helix' DNA-binding domain"/>
    <property type="match status" value="1"/>
</dbReference>
<dbReference type="RefSeq" id="WP_142035096.1">
    <property type="nucleotide sequence ID" value="NZ_JBHTGS010000001.1"/>
</dbReference>
<evidence type="ECO:0000313" key="6">
    <source>
        <dbReference type="EMBL" id="TQL75328.1"/>
    </source>
</evidence>
<dbReference type="SMART" id="SM00100">
    <property type="entry name" value="cNMP"/>
    <property type="match status" value="1"/>
</dbReference>
<dbReference type="InterPro" id="IPR050397">
    <property type="entry name" value="Env_Response_Regulators"/>
</dbReference>
<organism evidence="6 7">
    <name type="scientific">Stackebrandtia endophytica</name>
    <dbReference type="NCBI Taxonomy" id="1496996"/>
    <lineage>
        <taxon>Bacteria</taxon>
        <taxon>Bacillati</taxon>
        <taxon>Actinomycetota</taxon>
        <taxon>Actinomycetes</taxon>
        <taxon>Glycomycetales</taxon>
        <taxon>Glycomycetaceae</taxon>
        <taxon>Stackebrandtia</taxon>
    </lineage>
</organism>
<keyword evidence="3" id="KW-0804">Transcription</keyword>
<feature type="domain" description="HTH crp-type" evidence="5">
    <location>
        <begin position="141"/>
        <end position="214"/>
    </location>
</feature>
<evidence type="ECO:0000259" key="5">
    <source>
        <dbReference type="PROSITE" id="PS51063"/>
    </source>
</evidence>
<dbReference type="OrthoDB" id="3525895at2"/>
<dbReference type="GO" id="GO:0005829">
    <property type="term" value="C:cytosol"/>
    <property type="evidence" value="ECO:0007669"/>
    <property type="project" value="TreeGrafter"/>
</dbReference>
<dbReference type="InterPro" id="IPR012318">
    <property type="entry name" value="HTH_CRP"/>
</dbReference>
<dbReference type="Gene3D" id="2.60.120.10">
    <property type="entry name" value="Jelly Rolls"/>
    <property type="match status" value="1"/>
</dbReference>
<dbReference type="Gene3D" id="1.10.10.10">
    <property type="entry name" value="Winged helix-like DNA-binding domain superfamily/Winged helix DNA-binding domain"/>
    <property type="match status" value="1"/>
</dbReference>
<comment type="caution">
    <text evidence="6">The sequence shown here is derived from an EMBL/GenBank/DDBJ whole genome shotgun (WGS) entry which is preliminary data.</text>
</comment>
<sequence length="224" mass="25994">MLKTHHHQRLGEHLLKLIRTNSLRATTLELCKRDIIYAGIDDDRCLYLVERGRIKIVATAPDGKESLLHILTSGDVMGEASLLGRQRCDSAVAMSDVVVKRMPFHEVMRALDDQRLRQQFVEYLVERVFEQQCFINDLITTNSERRLASVLLHLARRLGHRSGEIIRLRERITQEELAAMVGTTRSRVGYFLKRFHEAHLLQRENDCFLSIDEHRMTAFVEGFN</sequence>
<gene>
    <name evidence="6" type="ORF">FB566_0825</name>
</gene>
<keyword evidence="2" id="KW-0238">DNA-binding</keyword>
<dbReference type="SUPFAM" id="SSF51206">
    <property type="entry name" value="cAMP-binding domain-like"/>
    <property type="match status" value="1"/>
</dbReference>
<protein>
    <submittedName>
        <fullName evidence="6">CRP-like cAMP-binding protein</fullName>
    </submittedName>
</protein>
<dbReference type="Pfam" id="PF13545">
    <property type="entry name" value="HTH_Crp_2"/>
    <property type="match status" value="1"/>
</dbReference>
<dbReference type="InterPro" id="IPR000595">
    <property type="entry name" value="cNMP-bd_dom"/>
</dbReference>
<dbReference type="InterPro" id="IPR036388">
    <property type="entry name" value="WH-like_DNA-bd_sf"/>
</dbReference>
<keyword evidence="1" id="KW-0805">Transcription regulation</keyword>
<dbReference type="InterPro" id="IPR036390">
    <property type="entry name" value="WH_DNA-bd_sf"/>
</dbReference>
<dbReference type="PANTHER" id="PTHR24567">
    <property type="entry name" value="CRP FAMILY TRANSCRIPTIONAL REGULATORY PROTEIN"/>
    <property type="match status" value="1"/>
</dbReference>
<reference evidence="6 7" key="1">
    <citation type="submission" date="2019-06" db="EMBL/GenBank/DDBJ databases">
        <title>Sequencing the genomes of 1000 actinobacteria strains.</title>
        <authorList>
            <person name="Klenk H.-P."/>
        </authorList>
    </citation>
    <scope>NUCLEOTIDE SEQUENCE [LARGE SCALE GENOMIC DNA]</scope>
    <source>
        <strain evidence="6 7">DSM 45928</strain>
    </source>
</reference>
<name>A0A543ARX5_9ACTN</name>
<dbReference type="InterPro" id="IPR018490">
    <property type="entry name" value="cNMP-bd_dom_sf"/>
</dbReference>
<dbReference type="Pfam" id="PF00027">
    <property type="entry name" value="cNMP_binding"/>
    <property type="match status" value="1"/>
</dbReference>
<evidence type="ECO:0000256" key="1">
    <source>
        <dbReference type="ARBA" id="ARBA00023015"/>
    </source>
</evidence>
<proteinExistence type="predicted"/>
<accession>A0A543ARX5</accession>
<feature type="domain" description="Cyclic nucleotide-binding" evidence="4">
    <location>
        <begin position="46"/>
        <end position="83"/>
    </location>
</feature>
<evidence type="ECO:0000313" key="7">
    <source>
        <dbReference type="Proteomes" id="UP000317043"/>
    </source>
</evidence>
<evidence type="ECO:0000256" key="2">
    <source>
        <dbReference type="ARBA" id="ARBA00023125"/>
    </source>
</evidence>